<name>A0ABM1AF55_APLCA</name>
<accession>A0ABM1AF55</accession>
<dbReference type="PANTHER" id="PTHR10075">
    <property type="entry name" value="BASIGIN RELATED"/>
    <property type="match status" value="1"/>
</dbReference>
<reference evidence="5" key="1">
    <citation type="submission" date="2025-08" db="UniProtKB">
        <authorList>
            <consortium name="RefSeq"/>
        </authorList>
    </citation>
    <scope>IDENTIFICATION</scope>
</reference>
<dbReference type="Proteomes" id="UP000694888">
    <property type="component" value="Unplaced"/>
</dbReference>
<dbReference type="InterPro" id="IPR003598">
    <property type="entry name" value="Ig_sub2"/>
</dbReference>
<dbReference type="Gene3D" id="2.60.40.10">
    <property type="entry name" value="Immunoglobulins"/>
    <property type="match status" value="2"/>
</dbReference>
<dbReference type="InterPro" id="IPR003599">
    <property type="entry name" value="Ig_sub"/>
</dbReference>
<dbReference type="GeneID" id="101864124"/>
<dbReference type="Pfam" id="PF07679">
    <property type="entry name" value="I-set"/>
    <property type="match status" value="1"/>
</dbReference>
<dbReference type="InterPro" id="IPR013783">
    <property type="entry name" value="Ig-like_fold"/>
</dbReference>
<dbReference type="InterPro" id="IPR013098">
    <property type="entry name" value="Ig_I-set"/>
</dbReference>
<keyword evidence="1" id="KW-0393">Immunoglobulin domain</keyword>
<sequence length="263" mass="29911">MQWSVAALLLVIASASLAVPTDDPARSTFYKPTVYRHHFDILLRFDLTDPTDRTSVHPAECTVLFSETLAPVEQYVSREVKATIGQETILDCFFGGNPIPEILWQNVSNHEIRGDDSLYEIRNYGRQLLVKHVREEDEGEFKCTAKNLMGETQIEIRLNATAPPRRVAYKGLTTLTRPDHSDVTLHCSGSPARGERAETPLWYRNGGRLEKANLPDPSRYKFSPDFTQLHIKDLNKKEDMACFQCNISNSEGYLFMDGYLRVI</sequence>
<keyword evidence="2" id="KW-0732">Signal</keyword>
<dbReference type="PANTHER" id="PTHR10075:SF100">
    <property type="entry name" value="FASCICLIN-2"/>
    <property type="match status" value="1"/>
</dbReference>
<dbReference type="RefSeq" id="XP_012946487.1">
    <property type="nucleotide sequence ID" value="XM_013091033.1"/>
</dbReference>
<feature type="domain" description="Ig-like" evidence="3">
    <location>
        <begin position="164"/>
        <end position="250"/>
    </location>
</feature>
<dbReference type="SUPFAM" id="SSF48726">
    <property type="entry name" value="Immunoglobulin"/>
    <property type="match status" value="2"/>
</dbReference>
<keyword evidence="4" id="KW-1185">Reference proteome</keyword>
<feature type="domain" description="Ig-like" evidence="3">
    <location>
        <begin position="71"/>
        <end position="159"/>
    </location>
</feature>
<organism evidence="4 5">
    <name type="scientific">Aplysia californica</name>
    <name type="common">California sea hare</name>
    <dbReference type="NCBI Taxonomy" id="6500"/>
    <lineage>
        <taxon>Eukaryota</taxon>
        <taxon>Metazoa</taxon>
        <taxon>Spiralia</taxon>
        <taxon>Lophotrochozoa</taxon>
        <taxon>Mollusca</taxon>
        <taxon>Gastropoda</taxon>
        <taxon>Heterobranchia</taxon>
        <taxon>Euthyneura</taxon>
        <taxon>Tectipleura</taxon>
        <taxon>Aplysiida</taxon>
        <taxon>Aplysioidea</taxon>
        <taxon>Aplysiidae</taxon>
        <taxon>Aplysia</taxon>
    </lineage>
</organism>
<protein>
    <submittedName>
        <fullName evidence="5">Contactin-1</fullName>
    </submittedName>
</protein>
<evidence type="ECO:0000313" key="4">
    <source>
        <dbReference type="Proteomes" id="UP000694888"/>
    </source>
</evidence>
<dbReference type="SMART" id="SM00408">
    <property type="entry name" value="IGc2"/>
    <property type="match status" value="2"/>
</dbReference>
<evidence type="ECO:0000256" key="2">
    <source>
        <dbReference type="SAM" id="SignalP"/>
    </source>
</evidence>
<dbReference type="PROSITE" id="PS50835">
    <property type="entry name" value="IG_LIKE"/>
    <property type="match status" value="2"/>
</dbReference>
<proteinExistence type="predicted"/>
<evidence type="ECO:0000259" key="3">
    <source>
        <dbReference type="PROSITE" id="PS50835"/>
    </source>
</evidence>
<feature type="signal peptide" evidence="2">
    <location>
        <begin position="1"/>
        <end position="18"/>
    </location>
</feature>
<evidence type="ECO:0000256" key="1">
    <source>
        <dbReference type="ARBA" id="ARBA00023319"/>
    </source>
</evidence>
<evidence type="ECO:0000313" key="5">
    <source>
        <dbReference type="RefSeq" id="XP_012946487.1"/>
    </source>
</evidence>
<feature type="non-terminal residue" evidence="5">
    <location>
        <position position="263"/>
    </location>
</feature>
<dbReference type="SMART" id="SM00409">
    <property type="entry name" value="IG"/>
    <property type="match status" value="2"/>
</dbReference>
<gene>
    <name evidence="5" type="primary">LOC101864124</name>
</gene>
<feature type="chain" id="PRO_5047040302" evidence="2">
    <location>
        <begin position="19"/>
        <end position="263"/>
    </location>
</feature>
<dbReference type="InterPro" id="IPR007110">
    <property type="entry name" value="Ig-like_dom"/>
</dbReference>
<dbReference type="InterPro" id="IPR036179">
    <property type="entry name" value="Ig-like_dom_sf"/>
</dbReference>